<keyword evidence="4" id="KW-0812">Transmembrane</keyword>
<dbReference type="PROSITE" id="PS00134">
    <property type="entry name" value="TRYPSIN_HIS"/>
    <property type="match status" value="1"/>
</dbReference>
<proteinExistence type="inferred from homology"/>
<keyword evidence="4" id="KW-0472">Membrane</keyword>
<evidence type="ECO:0000256" key="1">
    <source>
        <dbReference type="ARBA" id="ARBA00007664"/>
    </source>
</evidence>
<dbReference type="EMBL" id="JALLPB020000076">
    <property type="protein sequence ID" value="KAL3822049.1"/>
    <property type="molecule type" value="Genomic_DNA"/>
</dbReference>
<organism evidence="6 7">
    <name type="scientific">Cyclostephanos tholiformis</name>
    <dbReference type="NCBI Taxonomy" id="382380"/>
    <lineage>
        <taxon>Eukaryota</taxon>
        <taxon>Sar</taxon>
        <taxon>Stramenopiles</taxon>
        <taxon>Ochrophyta</taxon>
        <taxon>Bacillariophyta</taxon>
        <taxon>Coscinodiscophyceae</taxon>
        <taxon>Thalassiosirophycidae</taxon>
        <taxon>Stephanodiscales</taxon>
        <taxon>Stephanodiscaceae</taxon>
        <taxon>Cyclostephanos</taxon>
    </lineage>
</organism>
<dbReference type="PANTHER" id="PTHR24276">
    <property type="entry name" value="POLYSERASE-RELATED"/>
    <property type="match status" value="1"/>
</dbReference>
<evidence type="ECO:0000313" key="6">
    <source>
        <dbReference type="EMBL" id="KAL3822049.1"/>
    </source>
</evidence>
<feature type="transmembrane region" description="Helical" evidence="4">
    <location>
        <begin position="300"/>
        <end position="322"/>
    </location>
</feature>
<dbReference type="CDD" id="cd00190">
    <property type="entry name" value="Tryp_SPc"/>
    <property type="match status" value="1"/>
</dbReference>
<reference evidence="6 7" key="1">
    <citation type="submission" date="2024-10" db="EMBL/GenBank/DDBJ databases">
        <title>Updated reference genomes for cyclostephanoid diatoms.</title>
        <authorList>
            <person name="Roberts W.R."/>
            <person name="Alverson A.J."/>
        </authorList>
    </citation>
    <scope>NUCLEOTIDE SEQUENCE [LARGE SCALE GENOMIC DNA]</scope>
    <source>
        <strain evidence="6 7">AJA228-03</strain>
    </source>
</reference>
<keyword evidence="3" id="KW-1015">Disulfide bond</keyword>
<feature type="domain" description="Peptidase S1" evidence="5">
    <location>
        <begin position="1"/>
        <end position="261"/>
    </location>
</feature>
<keyword evidence="2" id="KW-0843">Virulence</keyword>
<dbReference type="Proteomes" id="UP001530377">
    <property type="component" value="Unassembled WGS sequence"/>
</dbReference>
<dbReference type="InterPro" id="IPR001254">
    <property type="entry name" value="Trypsin_dom"/>
</dbReference>
<name>A0ABD3SBZ5_9STRA</name>
<dbReference type="InterPro" id="IPR050430">
    <property type="entry name" value="Peptidase_S1"/>
</dbReference>
<dbReference type="SMART" id="SM00020">
    <property type="entry name" value="Tryp_SPc"/>
    <property type="match status" value="1"/>
</dbReference>
<dbReference type="PROSITE" id="PS50240">
    <property type="entry name" value="TRYPSIN_DOM"/>
    <property type="match status" value="1"/>
</dbReference>
<evidence type="ECO:0000259" key="5">
    <source>
        <dbReference type="PROSITE" id="PS50240"/>
    </source>
</evidence>
<dbReference type="InterPro" id="IPR009003">
    <property type="entry name" value="Peptidase_S1_PA"/>
</dbReference>
<keyword evidence="7" id="KW-1185">Reference proteome</keyword>
<evidence type="ECO:0000313" key="7">
    <source>
        <dbReference type="Proteomes" id="UP001530377"/>
    </source>
</evidence>
<gene>
    <name evidence="6" type="ORF">ACHAXA_007842</name>
</gene>
<dbReference type="PANTHER" id="PTHR24276:SF91">
    <property type="entry name" value="AT26814P-RELATED"/>
    <property type="match status" value="1"/>
</dbReference>
<comment type="caution">
    <text evidence="6">The sequence shown here is derived from an EMBL/GenBank/DDBJ whole genome shotgun (WGS) entry which is preliminary data.</text>
</comment>
<comment type="similarity">
    <text evidence="1">Belongs to the peptidase S1 family.</text>
</comment>
<protein>
    <recommendedName>
        <fullName evidence="5">Peptidase S1 domain-containing protein</fullName>
    </recommendedName>
</protein>
<evidence type="ECO:0000256" key="2">
    <source>
        <dbReference type="ARBA" id="ARBA00023026"/>
    </source>
</evidence>
<evidence type="ECO:0000256" key="4">
    <source>
        <dbReference type="SAM" id="Phobius"/>
    </source>
</evidence>
<dbReference type="PRINTS" id="PR00722">
    <property type="entry name" value="CHYMOTRYPSIN"/>
</dbReference>
<keyword evidence="4" id="KW-1133">Transmembrane helix</keyword>
<dbReference type="InterPro" id="IPR043504">
    <property type="entry name" value="Peptidase_S1_PA_chymotrypsin"/>
</dbReference>
<dbReference type="AlphaFoldDB" id="A0ABD3SBZ5"/>
<evidence type="ECO:0000256" key="3">
    <source>
        <dbReference type="ARBA" id="ARBA00023157"/>
    </source>
</evidence>
<dbReference type="InterPro" id="IPR001314">
    <property type="entry name" value="Peptidase_S1A"/>
</dbReference>
<accession>A0ABD3SBZ5</accession>
<sequence length="335" mass="37603">MRAPVHRFPYFVLLNNGDCGGSLIAPDIVLTAGHCLPERTLSRHYKHAVDLAWAQVGIIARDEADDDYYFDGPDSSEEDFVVLRAFRHPKYRRYGDDEFSYDYSIVQLNGTSTLQYVSILRDESLLNETTHPYLTAMGLGWTQPDRPSKANWLHYVDLAWVNNEVCEEASYGEESYHGRIDLSHLCTFEPGKDSCNYDSGSPIVLTLTTPTKDGSIDGDPSGLRDFLVAQVSWGRECADQHFPAVNARLSAVIDWIDDTVCEWSVDPPADFGCSSITTTPAASNATDSPASTIDGQPWNFSVYIVDSVYVLLILFILAVFGWHRKRKVHDYKILE</sequence>
<dbReference type="InterPro" id="IPR018114">
    <property type="entry name" value="TRYPSIN_HIS"/>
</dbReference>
<dbReference type="Gene3D" id="2.40.10.10">
    <property type="entry name" value="Trypsin-like serine proteases"/>
    <property type="match status" value="1"/>
</dbReference>
<dbReference type="Pfam" id="PF00089">
    <property type="entry name" value="Trypsin"/>
    <property type="match status" value="1"/>
</dbReference>
<dbReference type="SUPFAM" id="SSF50494">
    <property type="entry name" value="Trypsin-like serine proteases"/>
    <property type="match status" value="1"/>
</dbReference>